<proteinExistence type="predicted"/>
<evidence type="ECO:0000313" key="2">
    <source>
        <dbReference type="Proteomes" id="UP001432109"/>
    </source>
</evidence>
<dbReference type="EMBL" id="PP034390">
    <property type="protein sequence ID" value="WRW34701.1"/>
    <property type="molecule type" value="Genomic_DNA"/>
</dbReference>
<reference evidence="1" key="1">
    <citation type="submission" date="2023-12" db="EMBL/GenBank/DDBJ databases">
        <title>Isolation and Characterisation of Novel Lytic Bacteriophages for therapeutic applications in Prosthetic Joint Infections.</title>
        <authorList>
            <person name="Burton N."/>
            <person name="Melo L.D.R."/>
            <person name="Pearce B."/>
            <person name="Tadesse M.D."/>
            <person name="Vryonis E."/>
            <person name="Sagona A."/>
        </authorList>
    </citation>
    <scope>NUCLEOTIDE SEQUENCE</scope>
</reference>
<organism evidence="1 2">
    <name type="scientific">Staphylococcus phage CF5</name>
    <dbReference type="NCBI Taxonomy" id="3113739"/>
    <lineage>
        <taxon>Viruses</taxon>
        <taxon>Duplodnaviria</taxon>
        <taxon>Heunggongvirae</taxon>
        <taxon>Uroviricota</taxon>
        <taxon>Caudoviricetes</taxon>
        <taxon>Herelleviridae</taxon>
        <taxon>Twortvirinae</taxon>
        <taxon>Silviavirus</taxon>
    </lineage>
</organism>
<sequence>MVKKYMNYLDKSDGENLKKDWENIGKDLYKVFGNMKPKINFLDISNVQDKNLDNKKPMLQFQDSDGVLENICNVESLEDGLSKIKRIFEDSEYDKSKYCRVVDHYDYFWIDYGSHQCFFRVTKVKSRGLGG</sequence>
<name>A0AAX4J7E8_9CAUD</name>
<accession>A0AAX4J7E8</accession>
<dbReference type="Proteomes" id="UP001432109">
    <property type="component" value="Segment"/>
</dbReference>
<evidence type="ECO:0000313" key="1">
    <source>
        <dbReference type="EMBL" id="WRW34701.1"/>
    </source>
</evidence>
<protein>
    <recommendedName>
        <fullName evidence="3">Phage protein</fullName>
    </recommendedName>
</protein>
<evidence type="ECO:0008006" key="3">
    <source>
        <dbReference type="Google" id="ProtNLM"/>
    </source>
</evidence>
<gene>
    <name evidence="1" type="ORF">CF5_0126</name>
</gene>